<evidence type="ECO:0000256" key="3">
    <source>
        <dbReference type="ARBA" id="ARBA00022630"/>
    </source>
</evidence>
<feature type="domain" description="FAD dependent oxidoreductase" evidence="7">
    <location>
        <begin position="25"/>
        <end position="449"/>
    </location>
</feature>
<evidence type="ECO:0000256" key="1">
    <source>
        <dbReference type="ARBA" id="ARBA00001974"/>
    </source>
</evidence>
<dbReference type="Pfam" id="PF01266">
    <property type="entry name" value="DAO"/>
    <property type="match status" value="1"/>
</dbReference>
<gene>
    <name evidence="8" type="ORF">GQX73_g6828</name>
</gene>
<feature type="region of interest" description="Disordered" evidence="6">
    <location>
        <begin position="474"/>
        <end position="501"/>
    </location>
</feature>
<accession>A0A7C8ILL5</accession>
<dbReference type="AlphaFoldDB" id="A0A7C8ILL5"/>
<evidence type="ECO:0000256" key="5">
    <source>
        <dbReference type="ARBA" id="ARBA00023002"/>
    </source>
</evidence>
<proteinExistence type="inferred from homology"/>
<sequence>MPSGTEKAKEKFMQGVEKTRAPAEGSGVFGLSTALWLARSGYRRVTVFDMQDTASAGYDPGAGIESASADINKIIRFSYGSKIEYQRLASQAAEIWDEWNRDIAGLAEDELPEVLRRGQRQLWYKCGFLRMGAGSEFSDFELQTLRNMEKEGIRDTQFKSDDDAGEFLVSEVLLAFVAAHIERAERNGWAHKLDVCRRRERFGVHKAVLDSSAGFVVAYKACAWAQHLARKAGVEFILDREKGKVVGIDMTDHHKPVVRTADGVAREGDLIVVAGGGWTAGLLPEAEGLIETTAGSVATIQLPKDRPDLWDRFSPENFPVVTWGMSEGTGNDKDIYSFPRDENGIIKIGFRKTKWTNYSDVAGKSISVPKAAEKNIPMPAIEGIKEYISVNFPELAGLGLSSTWLCWYTDSIDNSFVVDFVPGRPRVAVCSGGSGHGFKFLPILGREVVKILEGKGDQTVYGQMWKWRASTAEKRNGLEEGEEGPRALEKQQMASREDWVF</sequence>
<organism evidence="8 9">
    <name type="scientific">Xylaria multiplex</name>
    <dbReference type="NCBI Taxonomy" id="323545"/>
    <lineage>
        <taxon>Eukaryota</taxon>
        <taxon>Fungi</taxon>
        <taxon>Dikarya</taxon>
        <taxon>Ascomycota</taxon>
        <taxon>Pezizomycotina</taxon>
        <taxon>Sordariomycetes</taxon>
        <taxon>Xylariomycetidae</taxon>
        <taxon>Xylariales</taxon>
        <taxon>Xylariaceae</taxon>
        <taxon>Xylaria</taxon>
    </lineage>
</organism>
<keyword evidence="4" id="KW-0274">FAD</keyword>
<evidence type="ECO:0000256" key="6">
    <source>
        <dbReference type="SAM" id="MobiDB-lite"/>
    </source>
</evidence>
<dbReference type="InterPro" id="IPR045170">
    <property type="entry name" value="MTOX"/>
</dbReference>
<dbReference type="PANTHER" id="PTHR10961">
    <property type="entry name" value="PEROXISOMAL SARCOSINE OXIDASE"/>
    <property type="match status" value="1"/>
</dbReference>
<comment type="caution">
    <text evidence="8">The sequence shown here is derived from an EMBL/GenBank/DDBJ whole genome shotgun (WGS) entry which is preliminary data.</text>
</comment>
<dbReference type="Proteomes" id="UP000481858">
    <property type="component" value="Unassembled WGS sequence"/>
</dbReference>
<evidence type="ECO:0000313" key="8">
    <source>
        <dbReference type="EMBL" id="KAF2966726.1"/>
    </source>
</evidence>
<dbReference type="Gene3D" id="3.30.9.10">
    <property type="entry name" value="D-Amino Acid Oxidase, subunit A, domain 2"/>
    <property type="match status" value="1"/>
</dbReference>
<dbReference type="Gene3D" id="3.50.50.60">
    <property type="entry name" value="FAD/NAD(P)-binding domain"/>
    <property type="match status" value="1"/>
</dbReference>
<evidence type="ECO:0000256" key="2">
    <source>
        <dbReference type="ARBA" id="ARBA00010989"/>
    </source>
</evidence>
<keyword evidence="3" id="KW-0285">Flavoprotein</keyword>
<dbReference type="PANTHER" id="PTHR10961:SF15">
    <property type="entry name" value="FAD DEPENDENT OXIDOREDUCTASE DOMAIN-CONTAINING PROTEIN"/>
    <property type="match status" value="1"/>
</dbReference>
<dbReference type="GO" id="GO:0008115">
    <property type="term" value="F:sarcosine oxidase activity"/>
    <property type="evidence" value="ECO:0007669"/>
    <property type="project" value="TreeGrafter"/>
</dbReference>
<evidence type="ECO:0000256" key="4">
    <source>
        <dbReference type="ARBA" id="ARBA00022827"/>
    </source>
</evidence>
<evidence type="ECO:0000313" key="9">
    <source>
        <dbReference type="Proteomes" id="UP000481858"/>
    </source>
</evidence>
<reference evidence="8 9" key="1">
    <citation type="submission" date="2019-12" db="EMBL/GenBank/DDBJ databases">
        <title>Draft genome sequence of the ascomycete Xylaria multiplex DSM 110363.</title>
        <authorList>
            <person name="Buettner E."/>
            <person name="Kellner H."/>
        </authorList>
    </citation>
    <scope>NUCLEOTIDE SEQUENCE [LARGE SCALE GENOMIC DNA]</scope>
    <source>
        <strain evidence="8 9">DSM 110363</strain>
    </source>
</reference>
<comment type="cofactor">
    <cofactor evidence="1">
        <name>FAD</name>
        <dbReference type="ChEBI" id="CHEBI:57692"/>
    </cofactor>
</comment>
<dbReference type="SUPFAM" id="SSF51905">
    <property type="entry name" value="FAD/NAD(P)-binding domain"/>
    <property type="match status" value="1"/>
</dbReference>
<dbReference type="InterPro" id="IPR036188">
    <property type="entry name" value="FAD/NAD-bd_sf"/>
</dbReference>
<keyword evidence="5" id="KW-0560">Oxidoreductase</keyword>
<dbReference type="GO" id="GO:0050660">
    <property type="term" value="F:flavin adenine dinucleotide binding"/>
    <property type="evidence" value="ECO:0007669"/>
    <property type="project" value="InterPro"/>
</dbReference>
<comment type="similarity">
    <text evidence="2">Belongs to the MSOX/MTOX family.</text>
</comment>
<keyword evidence="9" id="KW-1185">Reference proteome</keyword>
<protein>
    <recommendedName>
        <fullName evidence="7">FAD dependent oxidoreductase domain-containing protein</fullName>
    </recommendedName>
</protein>
<name>A0A7C8ILL5_9PEZI</name>
<evidence type="ECO:0000259" key="7">
    <source>
        <dbReference type="Pfam" id="PF01266"/>
    </source>
</evidence>
<dbReference type="OrthoDB" id="2219495at2759"/>
<dbReference type="InterPro" id="IPR006076">
    <property type="entry name" value="FAD-dep_OxRdtase"/>
</dbReference>
<dbReference type="InParanoid" id="A0A7C8ILL5"/>
<dbReference type="EMBL" id="WUBL01000082">
    <property type="protein sequence ID" value="KAF2966726.1"/>
    <property type="molecule type" value="Genomic_DNA"/>
</dbReference>